<dbReference type="SUPFAM" id="SSF51556">
    <property type="entry name" value="Metallo-dependent hydrolases"/>
    <property type="match status" value="1"/>
</dbReference>
<dbReference type="InterPro" id="IPR032466">
    <property type="entry name" value="Metal_Hydrolase"/>
</dbReference>
<keyword evidence="4" id="KW-1185">Reference proteome</keyword>
<proteinExistence type="predicted"/>
<keyword evidence="1" id="KW-0812">Transmembrane</keyword>
<dbReference type="Pfam" id="PF07969">
    <property type="entry name" value="Amidohydro_3"/>
    <property type="match status" value="1"/>
</dbReference>
<dbReference type="GO" id="GO:0016810">
    <property type="term" value="F:hydrolase activity, acting on carbon-nitrogen (but not peptide) bonds"/>
    <property type="evidence" value="ECO:0007669"/>
    <property type="project" value="InterPro"/>
</dbReference>
<keyword evidence="1" id="KW-0472">Membrane</keyword>
<keyword evidence="1" id="KW-1133">Transmembrane helix</keyword>
<feature type="transmembrane region" description="Helical" evidence="1">
    <location>
        <begin position="12"/>
        <end position="31"/>
    </location>
</feature>
<comment type="caution">
    <text evidence="3">The sequence shown here is derived from an EMBL/GenBank/DDBJ whole genome shotgun (WGS) entry which is preliminary data.</text>
</comment>
<dbReference type="OrthoDB" id="3501663at2759"/>
<protein>
    <submittedName>
        <fullName evidence="3">Amidohydrolase family-domain-containing protein</fullName>
    </submittedName>
</protein>
<name>A0A9P5ND27_GYMJU</name>
<dbReference type="AlphaFoldDB" id="A0A9P5ND27"/>
<dbReference type="InterPro" id="IPR033932">
    <property type="entry name" value="YtcJ-like"/>
</dbReference>
<dbReference type="InterPro" id="IPR011059">
    <property type="entry name" value="Metal-dep_hydrolase_composite"/>
</dbReference>
<accession>A0A9P5ND27</accession>
<dbReference type="Proteomes" id="UP000724874">
    <property type="component" value="Unassembled WGS sequence"/>
</dbReference>
<dbReference type="PANTHER" id="PTHR22642">
    <property type="entry name" value="IMIDAZOLONEPROPIONASE"/>
    <property type="match status" value="1"/>
</dbReference>
<dbReference type="Gene3D" id="2.30.40.10">
    <property type="entry name" value="Urease, subunit C, domain 1"/>
    <property type="match status" value="1"/>
</dbReference>
<dbReference type="SUPFAM" id="SSF51338">
    <property type="entry name" value="Composite domain of metallo-dependent hydrolases"/>
    <property type="match status" value="1"/>
</dbReference>
<dbReference type="InterPro" id="IPR013108">
    <property type="entry name" value="Amidohydro_3"/>
</dbReference>
<dbReference type="EMBL" id="JADNYJ010000118">
    <property type="protein sequence ID" value="KAF8883070.1"/>
    <property type="molecule type" value="Genomic_DNA"/>
</dbReference>
<gene>
    <name evidence="3" type="ORF">CPB84DRAFT_1790343</name>
</gene>
<reference evidence="3" key="1">
    <citation type="submission" date="2020-11" db="EMBL/GenBank/DDBJ databases">
        <authorList>
            <consortium name="DOE Joint Genome Institute"/>
            <person name="Ahrendt S."/>
            <person name="Riley R."/>
            <person name="Andreopoulos W."/>
            <person name="LaButti K."/>
            <person name="Pangilinan J."/>
            <person name="Ruiz-duenas F.J."/>
            <person name="Barrasa J.M."/>
            <person name="Sanchez-Garcia M."/>
            <person name="Camarero S."/>
            <person name="Miyauchi S."/>
            <person name="Serrano A."/>
            <person name="Linde D."/>
            <person name="Babiker R."/>
            <person name="Drula E."/>
            <person name="Ayuso-Fernandez I."/>
            <person name="Pacheco R."/>
            <person name="Padilla G."/>
            <person name="Ferreira P."/>
            <person name="Barriuso J."/>
            <person name="Kellner H."/>
            <person name="Castanera R."/>
            <person name="Alfaro M."/>
            <person name="Ramirez L."/>
            <person name="Pisabarro A.G."/>
            <person name="Kuo A."/>
            <person name="Tritt A."/>
            <person name="Lipzen A."/>
            <person name="He G."/>
            <person name="Yan M."/>
            <person name="Ng V."/>
            <person name="Cullen D."/>
            <person name="Martin F."/>
            <person name="Rosso M.-N."/>
            <person name="Henrissat B."/>
            <person name="Hibbett D."/>
            <person name="Martinez A.T."/>
            <person name="Grigoriev I.V."/>
        </authorList>
    </citation>
    <scope>NUCLEOTIDE SEQUENCE</scope>
    <source>
        <strain evidence="3">AH 44721</strain>
    </source>
</reference>
<evidence type="ECO:0000313" key="4">
    <source>
        <dbReference type="Proteomes" id="UP000724874"/>
    </source>
</evidence>
<sequence>MPDRIPSTVSKWNTKVIFTASVLAFAAYYFLDHKGEQTLPDTYALCSRDKKIYTVDEDNQAVECIIINGSSIVYSGDLETATVKFSSRNGNAGLAVRYIPDGSIAIPGISDSHCHILEYGASRQIPLSEGRTLKETILIIREYIQSNPDLEGNKSRIVEGWGWDHASWDVEKMPTWEDLEADAVVAGRRVILQSRDGHAIWVSQRTLLENGPYPDVTPGGVIIRDEEGNPTGVFMDSAQDLITRAPLTDEEMEQRFQRTVKEALAVGLTSLHDAGLQPDSLAFFKRQAERRRLPIRIYGMTYFDEEGPYWGDKNEAFMSPTKDRLSSRSVKIFADGALRSGLYEPYADNPSTRGVMRISAELLNTVIPRFLRMAGKLYNVHAIGDRANAIVLDAFELALKGVNVTSSRPRLEHAQIMKKEDMRRLGELGVIASIQPTHAISDMWFAQDRLGPERVKGLYAFRDIIDSGARITLGSDFPVDEINPLKGFYAAITRLSVDGTSPHGDGGWFPNQRLSRMEALRGMTIDPAYASFTEDILGSLTPGKRADYVILSSDITTIPPENVLQTKVLATAIDGKIVFGAL</sequence>
<evidence type="ECO:0000259" key="2">
    <source>
        <dbReference type="Pfam" id="PF07969"/>
    </source>
</evidence>
<dbReference type="CDD" id="cd01300">
    <property type="entry name" value="YtcJ_like"/>
    <property type="match status" value="1"/>
</dbReference>
<dbReference type="Gene3D" id="3.20.20.140">
    <property type="entry name" value="Metal-dependent hydrolases"/>
    <property type="match status" value="1"/>
</dbReference>
<feature type="domain" description="Amidohydrolase 3" evidence="2">
    <location>
        <begin position="102"/>
        <end position="579"/>
    </location>
</feature>
<dbReference type="PANTHER" id="PTHR22642:SF2">
    <property type="entry name" value="PROTEIN LONG AFTER FAR-RED 3"/>
    <property type="match status" value="1"/>
</dbReference>
<dbReference type="Gene3D" id="3.10.310.70">
    <property type="match status" value="1"/>
</dbReference>
<organism evidence="3 4">
    <name type="scientific">Gymnopilus junonius</name>
    <name type="common">Spectacular rustgill mushroom</name>
    <name type="synonym">Gymnopilus spectabilis subsp. junonius</name>
    <dbReference type="NCBI Taxonomy" id="109634"/>
    <lineage>
        <taxon>Eukaryota</taxon>
        <taxon>Fungi</taxon>
        <taxon>Dikarya</taxon>
        <taxon>Basidiomycota</taxon>
        <taxon>Agaricomycotina</taxon>
        <taxon>Agaricomycetes</taxon>
        <taxon>Agaricomycetidae</taxon>
        <taxon>Agaricales</taxon>
        <taxon>Agaricineae</taxon>
        <taxon>Hymenogastraceae</taxon>
        <taxon>Gymnopilus</taxon>
    </lineage>
</organism>
<evidence type="ECO:0000313" key="3">
    <source>
        <dbReference type="EMBL" id="KAF8883070.1"/>
    </source>
</evidence>
<evidence type="ECO:0000256" key="1">
    <source>
        <dbReference type="SAM" id="Phobius"/>
    </source>
</evidence>